<evidence type="ECO:0000313" key="4">
    <source>
        <dbReference type="EMBL" id="KEQ71674.1"/>
    </source>
</evidence>
<dbReference type="GO" id="GO:0000976">
    <property type="term" value="F:transcription cis-regulatory region binding"/>
    <property type="evidence" value="ECO:0007669"/>
    <property type="project" value="TreeGrafter"/>
</dbReference>
<feature type="compositionally biased region" description="Polar residues" evidence="3">
    <location>
        <begin position="1"/>
        <end position="27"/>
    </location>
</feature>
<sequence>MTFSPNVKTEHQSSILSAPWNLATQQPYERRRADSGMVDPSSSPPMRAKAEPMDSLSPSTSVELHKRSKTGYGSSADKVPGQNCAKNNILCGGYEMRKPWKKGARSKNSALIIPELPHIISAVDDPLDSQLLSYFITHAGSALDIYSETHNPFDGFVIDAALANTGLMHSLLCLSTSCLLIQQPALAQEIVVRHSHHFDQAVVTLRKAVEAYSSDTSTQHADCIVLQTTLLAQEAIITGQVNGSYRCHLFAAQQLIDCCGHLSVDVQKFARQFLLYHNLANTISCLDPVNQTPTSLQQTETVDLSNPVSEGCVDGILHGLLEPIAHIRQVRDGVRFHRQTQNSRWFKDERLLSLALGVETQLRTWQSQLLPNTPQYWCSLAYRQSAYVYLYRTIRPSAPSQGLAQVVGEGLSYISLALREVTKANGEVGSWVSGVLLPPLFLLGCAAWDPMQRQAVMNNLEDLHACRQGVGTVHARAILGEVWVRMDAAGQGAGDDAWDWEKTMKDMGMDVLLS</sequence>
<reference evidence="4 5" key="1">
    <citation type="journal article" date="2014" name="BMC Genomics">
        <title>Genome sequencing of four Aureobasidium pullulans varieties: biotechnological potential, stress tolerance, and description of new species.</title>
        <authorList>
            <person name="Gostin Ar C."/>
            <person name="Ohm R.A."/>
            <person name="Kogej T."/>
            <person name="Sonjak S."/>
            <person name="Turk M."/>
            <person name="Zajc J."/>
            <person name="Zalar P."/>
            <person name="Grube M."/>
            <person name="Sun H."/>
            <person name="Han J."/>
            <person name="Sharma A."/>
            <person name="Chiniquy J."/>
            <person name="Ngan C.Y."/>
            <person name="Lipzen A."/>
            <person name="Barry K."/>
            <person name="Grigoriev I.V."/>
            <person name="Gunde-Cimerman N."/>
        </authorList>
    </citation>
    <scope>NUCLEOTIDE SEQUENCE [LARGE SCALE GENOMIC DNA]</scope>
    <source>
        <strain evidence="4 5">CBS 147.97</strain>
    </source>
</reference>
<evidence type="ECO:0000256" key="3">
    <source>
        <dbReference type="SAM" id="MobiDB-lite"/>
    </source>
</evidence>
<dbReference type="GO" id="GO:0045944">
    <property type="term" value="P:positive regulation of transcription by RNA polymerase II"/>
    <property type="evidence" value="ECO:0007669"/>
    <property type="project" value="TreeGrafter"/>
</dbReference>
<feature type="region of interest" description="Disordered" evidence="3">
    <location>
        <begin position="1"/>
        <end position="78"/>
    </location>
</feature>
<dbReference type="OrthoDB" id="5333823at2759"/>
<name>A0A074WJ99_9PEZI</name>
<dbReference type="STRING" id="1043004.A0A074WJ99"/>
<dbReference type="GO" id="GO:0003700">
    <property type="term" value="F:DNA-binding transcription factor activity"/>
    <property type="evidence" value="ECO:0007669"/>
    <property type="project" value="TreeGrafter"/>
</dbReference>
<keyword evidence="2" id="KW-0539">Nucleus</keyword>
<dbReference type="HOGENOM" id="CLU_021380_0_0_1"/>
<organism evidence="4 5">
    <name type="scientific">Aureobasidium namibiae CBS 147.97</name>
    <dbReference type="NCBI Taxonomy" id="1043004"/>
    <lineage>
        <taxon>Eukaryota</taxon>
        <taxon>Fungi</taxon>
        <taxon>Dikarya</taxon>
        <taxon>Ascomycota</taxon>
        <taxon>Pezizomycotina</taxon>
        <taxon>Dothideomycetes</taxon>
        <taxon>Dothideomycetidae</taxon>
        <taxon>Dothideales</taxon>
        <taxon>Saccotheciaceae</taxon>
        <taxon>Aureobasidium</taxon>
    </lineage>
</organism>
<evidence type="ECO:0000256" key="1">
    <source>
        <dbReference type="ARBA" id="ARBA00004123"/>
    </source>
</evidence>
<dbReference type="AlphaFoldDB" id="A0A074WJ99"/>
<dbReference type="Proteomes" id="UP000027730">
    <property type="component" value="Unassembled WGS sequence"/>
</dbReference>
<proteinExistence type="predicted"/>
<dbReference type="GeneID" id="25415412"/>
<dbReference type="RefSeq" id="XP_013426007.1">
    <property type="nucleotide sequence ID" value="XM_013570553.1"/>
</dbReference>
<dbReference type="GO" id="GO:0005634">
    <property type="term" value="C:nucleus"/>
    <property type="evidence" value="ECO:0007669"/>
    <property type="project" value="UniProtKB-SubCell"/>
</dbReference>
<dbReference type="PANTHER" id="PTHR37534">
    <property type="entry name" value="TRANSCRIPTIONAL ACTIVATOR PROTEIN UGA3"/>
    <property type="match status" value="1"/>
</dbReference>
<protein>
    <submittedName>
        <fullName evidence="4">Uncharacterized protein</fullName>
    </submittedName>
</protein>
<comment type="subcellular location">
    <subcellularLocation>
        <location evidence="1">Nucleus</location>
    </subcellularLocation>
</comment>
<evidence type="ECO:0000256" key="2">
    <source>
        <dbReference type="ARBA" id="ARBA00023242"/>
    </source>
</evidence>
<keyword evidence="5" id="KW-1185">Reference proteome</keyword>
<evidence type="ECO:0000313" key="5">
    <source>
        <dbReference type="Proteomes" id="UP000027730"/>
    </source>
</evidence>
<dbReference type="Pfam" id="PF11951">
    <property type="entry name" value="Fungal_trans_2"/>
    <property type="match status" value="1"/>
</dbReference>
<dbReference type="EMBL" id="KL584713">
    <property type="protein sequence ID" value="KEQ71674.1"/>
    <property type="molecule type" value="Genomic_DNA"/>
</dbReference>
<dbReference type="InterPro" id="IPR021858">
    <property type="entry name" value="Fun_TF"/>
</dbReference>
<accession>A0A074WJ99</accession>
<dbReference type="PANTHER" id="PTHR37534:SF38">
    <property type="entry name" value="ZN(2)-C6 FUNGAL-TYPE DOMAIN-CONTAINING PROTEIN"/>
    <property type="match status" value="1"/>
</dbReference>
<gene>
    <name evidence="4" type="ORF">M436DRAFT_74091</name>
</gene>